<evidence type="ECO:0000313" key="5">
    <source>
        <dbReference type="Proteomes" id="UP000319516"/>
    </source>
</evidence>
<evidence type="ECO:0000259" key="3">
    <source>
        <dbReference type="Pfam" id="PF14242"/>
    </source>
</evidence>
<feature type="region of interest" description="Disordered" evidence="1">
    <location>
        <begin position="1"/>
        <end position="28"/>
    </location>
</feature>
<gene>
    <name evidence="4" type="ORF">FB467_0743</name>
</gene>
<evidence type="ECO:0000256" key="1">
    <source>
        <dbReference type="SAM" id="MobiDB-lite"/>
    </source>
</evidence>
<feature type="domain" description="DUF4342" evidence="3">
    <location>
        <begin position="28"/>
        <end position="108"/>
    </location>
</feature>
<proteinExistence type="predicted"/>
<keyword evidence="5" id="KW-1185">Reference proteome</keyword>
<dbReference type="Proteomes" id="UP000319516">
    <property type="component" value="Unassembled WGS sequence"/>
</dbReference>
<keyword evidence="2" id="KW-0812">Transmembrane</keyword>
<comment type="caution">
    <text evidence="4">The sequence shown here is derived from an EMBL/GenBank/DDBJ whole genome shotgun (WGS) entry which is preliminary data.</text>
</comment>
<protein>
    <submittedName>
        <fullName evidence="4">Uncharacterized protein DUF4342</fullName>
    </submittedName>
</protein>
<dbReference type="Pfam" id="PF14242">
    <property type="entry name" value="DUF4342"/>
    <property type="match status" value="1"/>
</dbReference>
<feature type="region of interest" description="Disordered" evidence="1">
    <location>
        <begin position="109"/>
        <end position="130"/>
    </location>
</feature>
<feature type="transmembrane region" description="Helical" evidence="2">
    <location>
        <begin position="72"/>
        <end position="100"/>
    </location>
</feature>
<accession>A0A542YNI7</accession>
<name>A0A542YNI7_9MICO</name>
<dbReference type="AlphaFoldDB" id="A0A542YNI7"/>
<keyword evidence="2" id="KW-0472">Membrane</keyword>
<evidence type="ECO:0000256" key="2">
    <source>
        <dbReference type="SAM" id="Phobius"/>
    </source>
</evidence>
<evidence type="ECO:0000313" key="4">
    <source>
        <dbReference type="EMBL" id="TQL49660.1"/>
    </source>
</evidence>
<dbReference type="InterPro" id="IPR025642">
    <property type="entry name" value="DUF4342"/>
</dbReference>
<sequence length="130" mass="13190">MDTVTDHAGQSAGPGPEGQHQGDTSDSKTWYEEFTVSGGQALDKVKEVIAEGNVRRVSIKNSDGKVLLEVPLTAGVAVTAVTAMIAPALVAIGAVAAFVAQVTIGVERERTSLTGGEAASGPDDEASPAE</sequence>
<dbReference type="OrthoDB" id="677607at2"/>
<dbReference type="EMBL" id="VFOP01000001">
    <property type="protein sequence ID" value="TQL49660.1"/>
    <property type="molecule type" value="Genomic_DNA"/>
</dbReference>
<organism evidence="4 5">
    <name type="scientific">Ornithinicoccus hortensis</name>
    <dbReference type="NCBI Taxonomy" id="82346"/>
    <lineage>
        <taxon>Bacteria</taxon>
        <taxon>Bacillati</taxon>
        <taxon>Actinomycetota</taxon>
        <taxon>Actinomycetes</taxon>
        <taxon>Micrococcales</taxon>
        <taxon>Intrasporangiaceae</taxon>
        <taxon>Ornithinicoccus</taxon>
    </lineage>
</organism>
<reference evidence="4 5" key="1">
    <citation type="submission" date="2019-06" db="EMBL/GenBank/DDBJ databases">
        <title>Sequencing the genomes of 1000 actinobacteria strains.</title>
        <authorList>
            <person name="Klenk H.-P."/>
        </authorList>
    </citation>
    <scope>NUCLEOTIDE SEQUENCE [LARGE SCALE GENOMIC DNA]</scope>
    <source>
        <strain evidence="4 5">DSM 12335</strain>
    </source>
</reference>
<keyword evidence="2" id="KW-1133">Transmembrane helix</keyword>